<gene>
    <name evidence="5" type="ORF">GALL_69050</name>
</gene>
<evidence type="ECO:0000256" key="1">
    <source>
        <dbReference type="ARBA" id="ARBA00022617"/>
    </source>
</evidence>
<protein>
    <recommendedName>
        <fullName evidence="4">Cytochrome c domain-containing protein</fullName>
    </recommendedName>
</protein>
<dbReference type="PROSITE" id="PS51007">
    <property type="entry name" value="CYTC"/>
    <property type="match status" value="1"/>
</dbReference>
<evidence type="ECO:0000256" key="3">
    <source>
        <dbReference type="ARBA" id="ARBA00023004"/>
    </source>
</evidence>
<dbReference type="InterPro" id="IPR036909">
    <property type="entry name" value="Cyt_c-like_dom_sf"/>
</dbReference>
<accession>A0A1J5TCB6</accession>
<evidence type="ECO:0000259" key="4">
    <source>
        <dbReference type="PROSITE" id="PS51007"/>
    </source>
</evidence>
<reference evidence="5" key="1">
    <citation type="submission" date="2016-10" db="EMBL/GenBank/DDBJ databases">
        <title>Sequence of Gallionella enrichment culture.</title>
        <authorList>
            <person name="Poehlein A."/>
            <person name="Muehling M."/>
            <person name="Daniel R."/>
        </authorList>
    </citation>
    <scope>NUCLEOTIDE SEQUENCE</scope>
</reference>
<proteinExistence type="predicted"/>
<dbReference type="PANTHER" id="PTHR40394:SF2">
    <property type="entry name" value="QUINOL:CYTOCHROME C OXIDOREDUCTASE MEMBRANE PROTEIN"/>
    <property type="match status" value="1"/>
</dbReference>
<dbReference type="AlphaFoldDB" id="A0A1J5TCB6"/>
<dbReference type="GO" id="GO:0020037">
    <property type="term" value="F:heme binding"/>
    <property type="evidence" value="ECO:0007669"/>
    <property type="project" value="InterPro"/>
</dbReference>
<dbReference type="GO" id="GO:0046872">
    <property type="term" value="F:metal ion binding"/>
    <property type="evidence" value="ECO:0007669"/>
    <property type="project" value="UniProtKB-KW"/>
</dbReference>
<keyword evidence="3" id="KW-0408">Iron</keyword>
<dbReference type="Pfam" id="PF13442">
    <property type="entry name" value="Cytochrome_CBB3"/>
    <property type="match status" value="1"/>
</dbReference>
<organism evidence="5">
    <name type="scientific">mine drainage metagenome</name>
    <dbReference type="NCBI Taxonomy" id="410659"/>
    <lineage>
        <taxon>unclassified sequences</taxon>
        <taxon>metagenomes</taxon>
        <taxon>ecological metagenomes</taxon>
    </lineage>
</organism>
<dbReference type="EMBL" id="MLJW01000020">
    <property type="protein sequence ID" value="OIR11412.1"/>
    <property type="molecule type" value="Genomic_DNA"/>
</dbReference>
<dbReference type="InterPro" id="IPR009056">
    <property type="entry name" value="Cyt_c-like_dom"/>
</dbReference>
<name>A0A1J5TCB6_9ZZZZ</name>
<dbReference type="GO" id="GO:0009055">
    <property type="term" value="F:electron transfer activity"/>
    <property type="evidence" value="ECO:0007669"/>
    <property type="project" value="InterPro"/>
</dbReference>
<dbReference type="PANTHER" id="PTHR40394">
    <property type="entry name" value="LIPOPROTEIN-RELATED"/>
    <property type="match status" value="1"/>
</dbReference>
<comment type="caution">
    <text evidence="5">The sequence shown here is derived from an EMBL/GenBank/DDBJ whole genome shotgun (WGS) entry which is preliminary data.</text>
</comment>
<sequence length="178" mass="19316">MRKITLAIALLIAPAVAQAWPWSKDMSEQISTKPQESVNPANPGMATYPEHSVPVQGTASFVKDMEAADKQKNPVPATQKSVELGGRLFGIYCTPCHGYAGKGDGLVGQKLVLQPYNLTADQTKQRSDGFIWGMMTFGGAVMPPYANDLSPTERWHVVNYVRKVLQQGGTVQANVNGR</sequence>
<keyword evidence="2" id="KW-0479">Metal-binding</keyword>
<dbReference type="Gene3D" id="1.10.760.10">
    <property type="entry name" value="Cytochrome c-like domain"/>
    <property type="match status" value="1"/>
</dbReference>
<evidence type="ECO:0000256" key="2">
    <source>
        <dbReference type="ARBA" id="ARBA00022723"/>
    </source>
</evidence>
<evidence type="ECO:0000313" key="5">
    <source>
        <dbReference type="EMBL" id="OIR11412.1"/>
    </source>
</evidence>
<dbReference type="SUPFAM" id="SSF46626">
    <property type="entry name" value="Cytochrome c"/>
    <property type="match status" value="1"/>
</dbReference>
<keyword evidence="1" id="KW-0349">Heme</keyword>
<feature type="domain" description="Cytochrome c" evidence="4">
    <location>
        <begin position="80"/>
        <end position="165"/>
    </location>
</feature>